<feature type="compositionally biased region" description="Low complexity" evidence="1">
    <location>
        <begin position="19"/>
        <end position="31"/>
    </location>
</feature>
<organism evidence="3 4">
    <name type="scientific">Saccharomonospora azurea NA-128</name>
    <dbReference type="NCBI Taxonomy" id="882081"/>
    <lineage>
        <taxon>Bacteria</taxon>
        <taxon>Bacillati</taxon>
        <taxon>Actinomycetota</taxon>
        <taxon>Actinomycetes</taxon>
        <taxon>Pseudonocardiales</taxon>
        <taxon>Pseudonocardiaceae</taxon>
        <taxon>Saccharomonospora</taxon>
    </lineage>
</organism>
<evidence type="ECO:0000313" key="4">
    <source>
        <dbReference type="Proteomes" id="UP000004705"/>
    </source>
</evidence>
<keyword evidence="4" id="KW-1185">Reference proteome</keyword>
<keyword evidence="2" id="KW-0472">Membrane</keyword>
<dbReference type="AlphaFoldDB" id="H8G5R8"/>
<dbReference type="HOGENOM" id="CLU_147412_0_0_11"/>
<dbReference type="Proteomes" id="UP000004705">
    <property type="component" value="Chromosome"/>
</dbReference>
<evidence type="ECO:0000256" key="1">
    <source>
        <dbReference type="SAM" id="MobiDB-lite"/>
    </source>
</evidence>
<dbReference type="EMBL" id="CM001466">
    <property type="protein sequence ID" value="EHY90230.1"/>
    <property type="molecule type" value="Genomic_DNA"/>
</dbReference>
<sequence length="153" mass="16218">MTDQTPPTWQVPPPPPQQPFQSPQQAPTAPRGWGRALAGVLVGLLLGGGGVGLTWFLLSDAEGDGAAADAQEACAIVERTPTVMPTEDDVSDMHRWGAAMSLAMAAAEADPTYESLSKAIHKPLLIFQQKYDVEDDPDYQAAMTAARDACAEL</sequence>
<feature type="compositionally biased region" description="Pro residues" evidence="1">
    <location>
        <begin position="9"/>
        <end position="18"/>
    </location>
</feature>
<evidence type="ECO:0000256" key="2">
    <source>
        <dbReference type="SAM" id="Phobius"/>
    </source>
</evidence>
<dbReference type="OrthoDB" id="10006980at2"/>
<proteinExistence type="predicted"/>
<dbReference type="RefSeq" id="WP_005443498.1">
    <property type="nucleotide sequence ID" value="NZ_CM001466.1"/>
</dbReference>
<keyword evidence="2" id="KW-0812">Transmembrane</keyword>
<accession>H8G5R8</accession>
<protein>
    <submittedName>
        <fullName evidence="3">Uncharacterized protein</fullName>
    </submittedName>
</protein>
<feature type="transmembrane region" description="Helical" evidence="2">
    <location>
        <begin position="36"/>
        <end position="58"/>
    </location>
</feature>
<feature type="region of interest" description="Disordered" evidence="1">
    <location>
        <begin position="1"/>
        <end position="31"/>
    </location>
</feature>
<gene>
    <name evidence="3" type="ORF">SacazDRAFT_03353</name>
</gene>
<evidence type="ECO:0000313" key="3">
    <source>
        <dbReference type="EMBL" id="EHY90230.1"/>
    </source>
</evidence>
<keyword evidence="2" id="KW-1133">Transmembrane helix</keyword>
<name>H8G5R8_9PSEU</name>
<reference evidence="3 4" key="1">
    <citation type="journal article" date="2012" name="Stand. Genomic Sci.">
        <title>Genome sequence of the soil bacterium Saccharomonospora azurea type strain (NA-128(T)).</title>
        <authorList>
            <person name="Klenk H.P."/>
            <person name="Held B."/>
            <person name="Lucas S."/>
            <person name="Lapidus A."/>
            <person name="Copeland A."/>
            <person name="Hammon N."/>
            <person name="Pitluck S."/>
            <person name="Goodwin L.A."/>
            <person name="Han C."/>
            <person name="Tapia R."/>
            <person name="Brambilla E.M."/>
            <person name="Potter G."/>
            <person name="Land M."/>
            <person name="Ivanova N."/>
            <person name="Rohde M."/>
            <person name="Goker M."/>
            <person name="Detter J.C."/>
            <person name="Kyrpides N.C."/>
            <person name="Woyke T."/>
        </authorList>
    </citation>
    <scope>NUCLEOTIDE SEQUENCE [LARGE SCALE GENOMIC DNA]</scope>
    <source>
        <strain evidence="3 4">NA-128</strain>
    </source>
</reference>